<name>A0A1N7KV50_9RHOB</name>
<dbReference type="InterPro" id="IPR006143">
    <property type="entry name" value="RND_pump_MFP"/>
</dbReference>
<dbReference type="Pfam" id="PF25973">
    <property type="entry name" value="BSH_CzcB"/>
    <property type="match status" value="1"/>
</dbReference>
<protein>
    <submittedName>
        <fullName evidence="4">RND family efflux transporter, MFP subunit</fullName>
    </submittedName>
</protein>
<accession>A0A1N7KV50</accession>
<keyword evidence="5" id="KW-1185">Reference proteome</keyword>
<reference evidence="5" key="1">
    <citation type="submission" date="2017-01" db="EMBL/GenBank/DDBJ databases">
        <authorList>
            <person name="Varghese N."/>
            <person name="Submissions S."/>
        </authorList>
    </citation>
    <scope>NUCLEOTIDE SEQUENCE [LARGE SCALE GENOMIC DNA]</scope>
    <source>
        <strain evidence="5">DSM 19945</strain>
    </source>
</reference>
<dbReference type="AlphaFoldDB" id="A0A1N7KV50"/>
<dbReference type="PANTHER" id="PTHR30469">
    <property type="entry name" value="MULTIDRUG RESISTANCE PROTEIN MDTA"/>
    <property type="match status" value="1"/>
</dbReference>
<dbReference type="NCBIfam" id="TIGR01730">
    <property type="entry name" value="RND_mfp"/>
    <property type="match status" value="1"/>
</dbReference>
<dbReference type="Gene3D" id="1.10.287.470">
    <property type="entry name" value="Helix hairpin bin"/>
    <property type="match status" value="1"/>
</dbReference>
<gene>
    <name evidence="4" type="ORF">SAMN05421580_10362</name>
</gene>
<dbReference type="PANTHER" id="PTHR30469:SF15">
    <property type="entry name" value="HLYD FAMILY OF SECRETION PROTEINS"/>
    <property type="match status" value="1"/>
</dbReference>
<dbReference type="OrthoDB" id="7858202at2"/>
<dbReference type="RefSeq" id="WP_083951974.1">
    <property type="nucleotide sequence ID" value="NZ_FTOG01000003.1"/>
</dbReference>
<comment type="similarity">
    <text evidence="1">Belongs to the membrane fusion protein (MFP) (TC 8.A.1) family.</text>
</comment>
<evidence type="ECO:0000256" key="1">
    <source>
        <dbReference type="ARBA" id="ARBA00009477"/>
    </source>
</evidence>
<dbReference type="Gene3D" id="2.40.50.100">
    <property type="match status" value="1"/>
</dbReference>
<evidence type="ECO:0000259" key="3">
    <source>
        <dbReference type="Pfam" id="PF25973"/>
    </source>
</evidence>
<feature type="domain" description="CzcB-like barrel-sandwich hybrid" evidence="3">
    <location>
        <begin position="48"/>
        <end position="158"/>
    </location>
</feature>
<dbReference type="Proteomes" id="UP000186221">
    <property type="component" value="Unassembled WGS sequence"/>
</dbReference>
<dbReference type="STRING" id="453582.SAMN05421580_10362"/>
<dbReference type="InterPro" id="IPR058647">
    <property type="entry name" value="BSH_CzcB-like"/>
</dbReference>
<evidence type="ECO:0000313" key="5">
    <source>
        <dbReference type="Proteomes" id="UP000186221"/>
    </source>
</evidence>
<feature type="chain" id="PRO_5013360576" evidence="2">
    <location>
        <begin position="24"/>
        <end position="240"/>
    </location>
</feature>
<dbReference type="GO" id="GO:0015562">
    <property type="term" value="F:efflux transmembrane transporter activity"/>
    <property type="evidence" value="ECO:0007669"/>
    <property type="project" value="TreeGrafter"/>
</dbReference>
<evidence type="ECO:0000256" key="2">
    <source>
        <dbReference type="SAM" id="SignalP"/>
    </source>
</evidence>
<keyword evidence="2" id="KW-0732">Signal</keyword>
<organism evidence="4 5">
    <name type="scientific">Rhodobacter aestuarii</name>
    <dbReference type="NCBI Taxonomy" id="453582"/>
    <lineage>
        <taxon>Bacteria</taxon>
        <taxon>Pseudomonadati</taxon>
        <taxon>Pseudomonadota</taxon>
        <taxon>Alphaproteobacteria</taxon>
        <taxon>Rhodobacterales</taxon>
        <taxon>Rhodobacter group</taxon>
        <taxon>Rhodobacter</taxon>
    </lineage>
</organism>
<sequence>MSCWHLRVRTSVLLAFLASPLAAQEGESGYCLLAPIKDTNLSFSGRELVKEVVVQLGQEVHAGDIVMRLDGAGMPARYERSLAELRQAERAMERAEMLGRVMIAEERDRRETDLAVKAASAREMELELERLNLRAPHDGIVVSIAVQEGEMLEDTAAMRIVDLSQLLVEIDVPSERFGQFDAGQEVKIRTESGAIVSATVVFADPIIDLASKSFRVNAVLENTDREFVAGTSCMLVSTLK</sequence>
<dbReference type="SUPFAM" id="SSF111369">
    <property type="entry name" value="HlyD-like secretion proteins"/>
    <property type="match status" value="1"/>
</dbReference>
<evidence type="ECO:0000313" key="4">
    <source>
        <dbReference type="EMBL" id="SIS65417.1"/>
    </source>
</evidence>
<dbReference type="Gene3D" id="2.40.30.170">
    <property type="match status" value="1"/>
</dbReference>
<dbReference type="GO" id="GO:1990281">
    <property type="term" value="C:efflux pump complex"/>
    <property type="evidence" value="ECO:0007669"/>
    <property type="project" value="TreeGrafter"/>
</dbReference>
<feature type="signal peptide" evidence="2">
    <location>
        <begin position="1"/>
        <end position="23"/>
    </location>
</feature>
<proteinExistence type="inferred from homology"/>
<dbReference type="EMBL" id="FTOG01000003">
    <property type="protein sequence ID" value="SIS65417.1"/>
    <property type="molecule type" value="Genomic_DNA"/>
</dbReference>